<sequence>MTRLFIRFYLGVILILFIAWVIQAYVFRGTTETENIAVIEHALSGGALSARDDIVEGGNDNFERTMAEVRSRFAYPVNIVKRSERRMTSAMSARVDLGEAVLNGNKIDVALPETELLVELGPLPRFAGPTHSDVLLGLGSVFLLVAGAIAVLLRPIARQFRIVEKTAIAITDGDFSARINEGKRKRALPIVGAFNKMAERVESLLRSQKELLQAVSHELRTPLARIKFATELVRTADSETKRQQRLESIDEATDRLDDLVGELLDYSRLDEGSETAAYETVQVNDLAADAISLYAPLYPEIRFQLTDSPEVDMTTYRAGLSRAIGNLVSNAGKYASSKVILSVSRESDLMTVAVDDDGPGIAKADREEVFKPFTRLTKHDEPGSGLGLALVRRICRRLNGEVSVTESELGGAKFVIRLPK</sequence>
<dbReference type="Pfam" id="PF00512">
    <property type="entry name" value="HisKA"/>
    <property type="match status" value="1"/>
</dbReference>
<protein>
    <recommendedName>
        <fullName evidence="3">histidine kinase</fullName>
        <ecNumber evidence="3">2.7.13.3</ecNumber>
    </recommendedName>
</protein>
<feature type="domain" description="HAMP" evidence="12">
    <location>
        <begin position="154"/>
        <end position="206"/>
    </location>
</feature>
<evidence type="ECO:0000256" key="6">
    <source>
        <dbReference type="ARBA" id="ARBA00022679"/>
    </source>
</evidence>
<comment type="subcellular location">
    <subcellularLocation>
        <location evidence="2">Cell membrane</location>
        <topology evidence="2">Multi-pass membrane protein</topology>
    </subcellularLocation>
</comment>
<dbReference type="OrthoDB" id="9804645at2"/>
<accession>A0A5C6ED72</accession>
<dbReference type="EMBL" id="SJPX01000006">
    <property type="protein sequence ID" value="TWU46972.1"/>
    <property type="molecule type" value="Genomic_DNA"/>
</dbReference>
<evidence type="ECO:0000256" key="3">
    <source>
        <dbReference type="ARBA" id="ARBA00012438"/>
    </source>
</evidence>
<dbReference type="GO" id="GO:0000155">
    <property type="term" value="F:phosphorelay sensor kinase activity"/>
    <property type="evidence" value="ECO:0007669"/>
    <property type="project" value="InterPro"/>
</dbReference>
<evidence type="ECO:0000256" key="2">
    <source>
        <dbReference type="ARBA" id="ARBA00004651"/>
    </source>
</evidence>
<dbReference type="InterPro" id="IPR004358">
    <property type="entry name" value="Sig_transdc_His_kin-like_C"/>
</dbReference>
<keyword evidence="7" id="KW-0547">Nucleotide-binding</keyword>
<dbReference type="SMART" id="SM00388">
    <property type="entry name" value="HisKA"/>
    <property type="match status" value="1"/>
</dbReference>
<evidence type="ECO:0000259" key="11">
    <source>
        <dbReference type="PROSITE" id="PS50109"/>
    </source>
</evidence>
<comment type="caution">
    <text evidence="13">The sequence shown here is derived from an EMBL/GenBank/DDBJ whole genome shotgun (WGS) entry which is preliminary data.</text>
</comment>
<dbReference type="InterPro" id="IPR003661">
    <property type="entry name" value="HisK_dim/P_dom"/>
</dbReference>
<feature type="transmembrane region" description="Helical" evidence="10">
    <location>
        <begin position="134"/>
        <end position="153"/>
    </location>
</feature>
<dbReference type="Gene3D" id="1.10.287.130">
    <property type="match status" value="1"/>
</dbReference>
<evidence type="ECO:0000256" key="9">
    <source>
        <dbReference type="ARBA" id="ARBA00022840"/>
    </source>
</evidence>
<dbReference type="InterPro" id="IPR036097">
    <property type="entry name" value="HisK_dim/P_sf"/>
</dbReference>
<evidence type="ECO:0000313" key="14">
    <source>
        <dbReference type="Proteomes" id="UP000317977"/>
    </source>
</evidence>
<keyword evidence="10" id="KW-0472">Membrane</keyword>
<evidence type="ECO:0000313" key="13">
    <source>
        <dbReference type="EMBL" id="TWU46972.1"/>
    </source>
</evidence>
<keyword evidence="9" id="KW-0067">ATP-binding</keyword>
<dbReference type="PANTHER" id="PTHR44936">
    <property type="entry name" value="SENSOR PROTEIN CREC"/>
    <property type="match status" value="1"/>
</dbReference>
<dbReference type="PROSITE" id="PS50109">
    <property type="entry name" value="HIS_KIN"/>
    <property type="match status" value="1"/>
</dbReference>
<dbReference type="SMART" id="SM00387">
    <property type="entry name" value="HATPase_c"/>
    <property type="match status" value="1"/>
</dbReference>
<keyword evidence="6 13" id="KW-0808">Transferase</keyword>
<keyword evidence="10" id="KW-0812">Transmembrane</keyword>
<evidence type="ECO:0000256" key="10">
    <source>
        <dbReference type="SAM" id="Phobius"/>
    </source>
</evidence>
<dbReference type="PRINTS" id="PR00344">
    <property type="entry name" value="BCTRLSENSOR"/>
</dbReference>
<proteinExistence type="predicted"/>
<dbReference type="SUPFAM" id="SSF47384">
    <property type="entry name" value="Homodimeric domain of signal transducing histidine kinase"/>
    <property type="match status" value="1"/>
</dbReference>
<dbReference type="AlphaFoldDB" id="A0A5C6ED72"/>
<dbReference type="RefSeq" id="WP_146537391.1">
    <property type="nucleotide sequence ID" value="NZ_SJPX01000006.1"/>
</dbReference>
<dbReference type="InterPro" id="IPR005467">
    <property type="entry name" value="His_kinase_dom"/>
</dbReference>
<dbReference type="PROSITE" id="PS50885">
    <property type="entry name" value="HAMP"/>
    <property type="match status" value="1"/>
</dbReference>
<dbReference type="SUPFAM" id="SSF55874">
    <property type="entry name" value="ATPase domain of HSP90 chaperone/DNA topoisomerase II/histidine kinase"/>
    <property type="match status" value="1"/>
</dbReference>
<dbReference type="PANTHER" id="PTHR44936:SF10">
    <property type="entry name" value="SENSOR PROTEIN RSTB"/>
    <property type="match status" value="1"/>
</dbReference>
<dbReference type="Pfam" id="PF02518">
    <property type="entry name" value="HATPase_c"/>
    <property type="match status" value="1"/>
</dbReference>
<keyword evidence="14" id="KW-1185">Reference proteome</keyword>
<dbReference type="Gene3D" id="6.10.340.10">
    <property type="match status" value="1"/>
</dbReference>
<evidence type="ECO:0000256" key="4">
    <source>
        <dbReference type="ARBA" id="ARBA00022475"/>
    </source>
</evidence>
<dbReference type="InterPro" id="IPR036890">
    <property type="entry name" value="HATPase_C_sf"/>
</dbReference>
<feature type="domain" description="Histidine kinase" evidence="11">
    <location>
        <begin position="214"/>
        <end position="420"/>
    </location>
</feature>
<dbReference type="Proteomes" id="UP000317977">
    <property type="component" value="Unassembled WGS sequence"/>
</dbReference>
<dbReference type="Gene3D" id="3.30.565.10">
    <property type="entry name" value="Histidine kinase-like ATPase, C-terminal domain"/>
    <property type="match status" value="1"/>
</dbReference>
<comment type="catalytic activity">
    <reaction evidence="1">
        <text>ATP + protein L-histidine = ADP + protein N-phospho-L-histidine.</text>
        <dbReference type="EC" id="2.7.13.3"/>
    </reaction>
</comment>
<keyword evidence="8" id="KW-0418">Kinase</keyword>
<dbReference type="InterPro" id="IPR003660">
    <property type="entry name" value="HAMP_dom"/>
</dbReference>
<gene>
    <name evidence="13" type="primary">rstB</name>
    <name evidence="13" type="ORF">Poly59_59460</name>
</gene>
<evidence type="ECO:0000256" key="8">
    <source>
        <dbReference type="ARBA" id="ARBA00022777"/>
    </source>
</evidence>
<dbReference type="GO" id="GO:0005524">
    <property type="term" value="F:ATP binding"/>
    <property type="evidence" value="ECO:0007669"/>
    <property type="project" value="UniProtKB-KW"/>
</dbReference>
<feature type="transmembrane region" description="Helical" evidence="10">
    <location>
        <begin position="7"/>
        <end position="26"/>
    </location>
</feature>
<organism evidence="13 14">
    <name type="scientific">Rubripirellula reticaptiva</name>
    <dbReference type="NCBI Taxonomy" id="2528013"/>
    <lineage>
        <taxon>Bacteria</taxon>
        <taxon>Pseudomonadati</taxon>
        <taxon>Planctomycetota</taxon>
        <taxon>Planctomycetia</taxon>
        <taxon>Pirellulales</taxon>
        <taxon>Pirellulaceae</taxon>
        <taxon>Rubripirellula</taxon>
    </lineage>
</organism>
<dbReference type="GO" id="GO:0005886">
    <property type="term" value="C:plasma membrane"/>
    <property type="evidence" value="ECO:0007669"/>
    <property type="project" value="UniProtKB-SubCell"/>
</dbReference>
<reference evidence="13 14" key="1">
    <citation type="submission" date="2019-02" db="EMBL/GenBank/DDBJ databases">
        <title>Deep-cultivation of Planctomycetes and their phenomic and genomic characterization uncovers novel biology.</title>
        <authorList>
            <person name="Wiegand S."/>
            <person name="Jogler M."/>
            <person name="Boedeker C."/>
            <person name="Pinto D."/>
            <person name="Vollmers J."/>
            <person name="Rivas-Marin E."/>
            <person name="Kohn T."/>
            <person name="Peeters S.H."/>
            <person name="Heuer A."/>
            <person name="Rast P."/>
            <person name="Oberbeckmann S."/>
            <person name="Bunk B."/>
            <person name="Jeske O."/>
            <person name="Meyerdierks A."/>
            <person name="Storesund J.E."/>
            <person name="Kallscheuer N."/>
            <person name="Luecker S."/>
            <person name="Lage O.M."/>
            <person name="Pohl T."/>
            <person name="Merkel B.J."/>
            <person name="Hornburger P."/>
            <person name="Mueller R.-W."/>
            <person name="Bruemmer F."/>
            <person name="Labrenz M."/>
            <person name="Spormann A.M."/>
            <person name="Op Den Camp H."/>
            <person name="Overmann J."/>
            <person name="Amann R."/>
            <person name="Jetten M.S.M."/>
            <person name="Mascher T."/>
            <person name="Medema M.H."/>
            <person name="Devos D.P."/>
            <person name="Kaster A.-K."/>
            <person name="Ovreas L."/>
            <person name="Rohde M."/>
            <person name="Galperin M.Y."/>
            <person name="Jogler C."/>
        </authorList>
    </citation>
    <scope>NUCLEOTIDE SEQUENCE [LARGE SCALE GENOMIC DNA]</scope>
    <source>
        <strain evidence="13 14">Poly59</strain>
    </source>
</reference>
<evidence type="ECO:0000256" key="7">
    <source>
        <dbReference type="ARBA" id="ARBA00022741"/>
    </source>
</evidence>
<name>A0A5C6ED72_9BACT</name>
<evidence type="ECO:0000256" key="1">
    <source>
        <dbReference type="ARBA" id="ARBA00000085"/>
    </source>
</evidence>
<dbReference type="InterPro" id="IPR050980">
    <property type="entry name" value="2C_sensor_his_kinase"/>
</dbReference>
<keyword evidence="5" id="KW-0597">Phosphoprotein</keyword>
<keyword evidence="4" id="KW-1003">Cell membrane</keyword>
<dbReference type="CDD" id="cd00082">
    <property type="entry name" value="HisKA"/>
    <property type="match status" value="1"/>
</dbReference>
<dbReference type="EC" id="2.7.13.3" evidence="3"/>
<keyword evidence="10" id="KW-1133">Transmembrane helix</keyword>
<evidence type="ECO:0000259" key="12">
    <source>
        <dbReference type="PROSITE" id="PS50885"/>
    </source>
</evidence>
<dbReference type="InterPro" id="IPR003594">
    <property type="entry name" value="HATPase_dom"/>
</dbReference>
<evidence type="ECO:0000256" key="5">
    <source>
        <dbReference type="ARBA" id="ARBA00022553"/>
    </source>
</evidence>